<dbReference type="GO" id="GO:0009288">
    <property type="term" value="C:bacterial-type flagellum"/>
    <property type="evidence" value="ECO:0007669"/>
    <property type="project" value="UniProtKB-SubCell"/>
</dbReference>
<keyword evidence="7" id="KW-0966">Cell projection</keyword>
<dbReference type="AlphaFoldDB" id="A0A1G7F9N8"/>
<dbReference type="STRING" id="637679.GCA_001550055_01657"/>
<comment type="similarity">
    <text evidence="1 3">Belongs to the bacterial flagellin family.</text>
</comment>
<evidence type="ECO:0000259" key="5">
    <source>
        <dbReference type="Pfam" id="PF00669"/>
    </source>
</evidence>
<feature type="region of interest" description="Disordered" evidence="4">
    <location>
        <begin position="14"/>
        <end position="44"/>
    </location>
</feature>
<sequence length="272" mass="28337">MVFTVDPNAGAFAVLQNKKQPGRDLAEEQAKSKQSDDRRADDGAVSVADHLKGDATGLESVRASLGHAASALEVASIAAGKVADLLSQLQEKAERGLDPDLDKSARAALNEAFATERDLINDVIRDADFEGVNAVKRGGQAITALTSANGRRAVEIPPQDLALSGEKVTLKPDQGLETVTAAADALEAIVASRANVSKAQAVFEGGGESISAQQSFITKLSDTIDAGVGNLVEPSLEKETANLQALQVKQALGVQTLPIANQRPQAILSLLK</sequence>
<dbReference type="RefSeq" id="WP_068303755.1">
    <property type="nucleotide sequence ID" value="NZ_FNAK01000009.1"/>
</dbReference>
<keyword evidence="7" id="KW-0282">Flagellum</keyword>
<evidence type="ECO:0000256" key="1">
    <source>
        <dbReference type="ARBA" id="ARBA00005709"/>
    </source>
</evidence>
<dbReference type="Proteomes" id="UP000183685">
    <property type="component" value="Unassembled WGS sequence"/>
</dbReference>
<name>A0A1G7F9N8_9PROT</name>
<accession>A0A1G7F9N8</accession>
<gene>
    <name evidence="7" type="ORF">SAMN04488071_3685</name>
</gene>
<dbReference type="OrthoDB" id="8328560at2"/>
<dbReference type="Pfam" id="PF00700">
    <property type="entry name" value="Flagellin_C"/>
    <property type="match status" value="1"/>
</dbReference>
<protein>
    <recommendedName>
        <fullName evidence="3">Flagellin</fullName>
    </recommendedName>
</protein>
<keyword evidence="7" id="KW-0969">Cilium</keyword>
<dbReference type="InterPro" id="IPR046358">
    <property type="entry name" value="Flagellin_C"/>
</dbReference>
<dbReference type="SUPFAM" id="SSF64518">
    <property type="entry name" value="Phase 1 flagellin"/>
    <property type="match status" value="1"/>
</dbReference>
<feature type="domain" description="Flagellin C-terminal" evidence="6">
    <location>
        <begin position="195"/>
        <end position="271"/>
    </location>
</feature>
<organism evidence="7 8">
    <name type="scientific">Kordiimonas lacus</name>
    <dbReference type="NCBI Taxonomy" id="637679"/>
    <lineage>
        <taxon>Bacteria</taxon>
        <taxon>Pseudomonadati</taxon>
        <taxon>Pseudomonadota</taxon>
        <taxon>Alphaproteobacteria</taxon>
        <taxon>Kordiimonadales</taxon>
        <taxon>Kordiimonadaceae</taxon>
        <taxon>Kordiimonas</taxon>
    </lineage>
</organism>
<dbReference type="Gene3D" id="1.20.1330.10">
    <property type="entry name" value="f41 fragment of flagellin, N-terminal domain"/>
    <property type="match status" value="1"/>
</dbReference>
<feature type="domain" description="Flagellin N-terminal" evidence="5">
    <location>
        <begin position="40"/>
        <end position="133"/>
    </location>
</feature>
<dbReference type="EMBL" id="FNAK01000009">
    <property type="protein sequence ID" value="SDE72660.1"/>
    <property type="molecule type" value="Genomic_DNA"/>
</dbReference>
<keyword evidence="3" id="KW-0964">Secreted</keyword>
<keyword evidence="8" id="KW-1185">Reference proteome</keyword>
<evidence type="ECO:0000256" key="2">
    <source>
        <dbReference type="ARBA" id="ARBA00023143"/>
    </source>
</evidence>
<evidence type="ECO:0000313" key="8">
    <source>
        <dbReference type="Proteomes" id="UP000183685"/>
    </source>
</evidence>
<dbReference type="GO" id="GO:0005576">
    <property type="term" value="C:extracellular region"/>
    <property type="evidence" value="ECO:0007669"/>
    <property type="project" value="UniProtKB-SubCell"/>
</dbReference>
<evidence type="ECO:0000256" key="4">
    <source>
        <dbReference type="SAM" id="MobiDB-lite"/>
    </source>
</evidence>
<evidence type="ECO:0000313" key="7">
    <source>
        <dbReference type="EMBL" id="SDE72660.1"/>
    </source>
</evidence>
<dbReference type="Pfam" id="PF00669">
    <property type="entry name" value="Flagellin_N"/>
    <property type="match status" value="1"/>
</dbReference>
<keyword evidence="2 3" id="KW-0975">Bacterial flagellum</keyword>
<dbReference type="GO" id="GO:0005198">
    <property type="term" value="F:structural molecule activity"/>
    <property type="evidence" value="ECO:0007669"/>
    <property type="project" value="UniProtKB-UniRule"/>
</dbReference>
<comment type="function">
    <text evidence="3">Flagellin is the subunit protein which polymerizes to form the filaments of bacterial flagella.</text>
</comment>
<dbReference type="InterPro" id="IPR001029">
    <property type="entry name" value="Flagellin_N"/>
</dbReference>
<evidence type="ECO:0000259" key="6">
    <source>
        <dbReference type="Pfam" id="PF00700"/>
    </source>
</evidence>
<comment type="subcellular location">
    <subcellularLocation>
        <location evidence="3">Secreted</location>
    </subcellularLocation>
    <subcellularLocation>
        <location evidence="3">Bacterial flagellum</location>
    </subcellularLocation>
</comment>
<proteinExistence type="inferred from homology"/>
<reference evidence="7 8" key="1">
    <citation type="submission" date="2016-10" db="EMBL/GenBank/DDBJ databases">
        <authorList>
            <person name="de Groot N.N."/>
        </authorList>
    </citation>
    <scope>NUCLEOTIDE SEQUENCE [LARGE SCALE GENOMIC DNA]</scope>
    <source>
        <strain evidence="7 8">CGMCC 1.9109</strain>
    </source>
</reference>
<feature type="compositionally biased region" description="Basic and acidic residues" evidence="4">
    <location>
        <begin position="21"/>
        <end position="42"/>
    </location>
</feature>
<evidence type="ECO:0000256" key="3">
    <source>
        <dbReference type="RuleBase" id="RU362073"/>
    </source>
</evidence>